<sequence length="44" mass="5142">MGWETSVWREKKSRLGATALVDAHEVPAQSQMKSNRRYDEKLHN</sequence>
<evidence type="ECO:0000313" key="2">
    <source>
        <dbReference type="EMBL" id="SEQ91692.1"/>
    </source>
</evidence>
<name>A0A1H9JXZ9_9PSED</name>
<evidence type="ECO:0000313" key="3">
    <source>
        <dbReference type="Proteomes" id="UP000199221"/>
    </source>
</evidence>
<reference evidence="2 3" key="1">
    <citation type="submission" date="2016-10" db="EMBL/GenBank/DDBJ databases">
        <authorList>
            <person name="de Groot N.N."/>
        </authorList>
    </citation>
    <scope>NUCLEOTIDE SEQUENCE [LARGE SCALE GENOMIC DNA]</scope>
    <source>
        <strain evidence="2 3">LMG 27941</strain>
    </source>
</reference>
<dbReference type="Proteomes" id="UP000199221">
    <property type="component" value="Unassembled WGS sequence"/>
</dbReference>
<gene>
    <name evidence="2" type="ORF">SAMN05216230_104271</name>
</gene>
<organism evidence="2 3">
    <name type="scientific">Pseudomonas soli</name>
    <dbReference type="NCBI Taxonomy" id="1306993"/>
    <lineage>
        <taxon>Bacteria</taxon>
        <taxon>Pseudomonadati</taxon>
        <taxon>Pseudomonadota</taxon>
        <taxon>Gammaproteobacteria</taxon>
        <taxon>Pseudomonadales</taxon>
        <taxon>Pseudomonadaceae</taxon>
        <taxon>Pseudomonas</taxon>
    </lineage>
</organism>
<dbReference type="EMBL" id="FOEQ01000004">
    <property type="protein sequence ID" value="SEQ91692.1"/>
    <property type="molecule type" value="Genomic_DNA"/>
</dbReference>
<dbReference type="AlphaFoldDB" id="A0A1H9JXZ9"/>
<evidence type="ECO:0000256" key="1">
    <source>
        <dbReference type="SAM" id="MobiDB-lite"/>
    </source>
</evidence>
<proteinExistence type="predicted"/>
<feature type="region of interest" description="Disordered" evidence="1">
    <location>
        <begin position="25"/>
        <end position="44"/>
    </location>
</feature>
<accession>A0A1H9JXZ9</accession>
<protein>
    <submittedName>
        <fullName evidence="2">Uncharacterized protein</fullName>
    </submittedName>
</protein>